<keyword evidence="2" id="KW-1185">Reference proteome</keyword>
<evidence type="ECO:0008006" key="3">
    <source>
        <dbReference type="Google" id="ProtNLM"/>
    </source>
</evidence>
<comment type="caution">
    <text evidence="1">The sequence shown here is derived from an EMBL/GenBank/DDBJ whole genome shotgun (WGS) entry which is preliminary data.</text>
</comment>
<protein>
    <recommendedName>
        <fullName evidence="3">Nudix hydrolase domain-containing protein</fullName>
    </recommendedName>
</protein>
<dbReference type="EMBL" id="PEBI01000006">
    <property type="protein sequence ID" value="PJM72375.1"/>
    <property type="molecule type" value="Genomic_DNA"/>
</dbReference>
<proteinExistence type="predicted"/>
<dbReference type="OrthoDB" id="1999564at2"/>
<dbReference type="AlphaFoldDB" id="A0A2M9H6G3"/>
<accession>A0A2M9H6G3</accession>
<gene>
    <name evidence="1" type="ORF">CS006_10585</name>
</gene>
<evidence type="ECO:0000313" key="1">
    <source>
        <dbReference type="EMBL" id="PJM72375.1"/>
    </source>
</evidence>
<evidence type="ECO:0000313" key="2">
    <source>
        <dbReference type="Proteomes" id="UP000229095"/>
    </source>
</evidence>
<reference evidence="1 2" key="1">
    <citation type="submission" date="2017-10" db="EMBL/GenBank/DDBJ databases">
        <title>Draft genome sequences of strains TRE 1, TRE 9, TRE H and TRI 7, isolated from tamarins, belonging to four potential novel Bifidobacterium species.</title>
        <authorList>
            <person name="Mattarelli P."/>
            <person name="Modesto M."/>
            <person name="Puglisi E."/>
            <person name="Morelli L."/>
            <person name="Spezio C."/>
            <person name="Bonetti A."/>
            <person name="Sandri C."/>
        </authorList>
    </citation>
    <scope>NUCLEOTIDE SEQUENCE [LARGE SCALE GENOMIC DNA]</scope>
    <source>
        <strain evidence="2">TRE1</strain>
    </source>
</reference>
<sequence>MAWVKGYDADTLYRELVDMDRTAKRSSIIAVRDGARYLLYHDAGWDCDFFPNHATAEGDEENLRRLEDYFSAGFDIPRADFTLTRVGGEAHEKYSTEHDERRWYEYTLYRADVRHMPDAWKADSFHVDSKDCRWMSVDEMMADPRIREVNADVVGMVKNRL</sequence>
<dbReference type="Proteomes" id="UP000229095">
    <property type="component" value="Unassembled WGS sequence"/>
</dbReference>
<organism evidence="1 2">
    <name type="scientific">Bifidobacterium primatium</name>
    <dbReference type="NCBI Taxonomy" id="2045438"/>
    <lineage>
        <taxon>Bacteria</taxon>
        <taxon>Bacillati</taxon>
        <taxon>Actinomycetota</taxon>
        <taxon>Actinomycetes</taxon>
        <taxon>Bifidobacteriales</taxon>
        <taxon>Bifidobacteriaceae</taxon>
        <taxon>Bifidobacterium</taxon>
    </lineage>
</organism>
<name>A0A2M9H6G3_9BIFI</name>